<name>A0ABV8WEK0_9FLAO</name>
<reference evidence="3" key="1">
    <citation type="journal article" date="2019" name="Int. J. Syst. Evol. Microbiol.">
        <title>The Global Catalogue of Microorganisms (GCM) 10K type strain sequencing project: providing services to taxonomists for standard genome sequencing and annotation.</title>
        <authorList>
            <consortium name="The Broad Institute Genomics Platform"/>
            <consortium name="The Broad Institute Genome Sequencing Center for Infectious Disease"/>
            <person name="Wu L."/>
            <person name="Ma J."/>
        </authorList>
    </citation>
    <scope>NUCLEOTIDE SEQUENCE [LARGE SCALE GENOMIC DNA]</scope>
    <source>
        <strain evidence="3">CGMCC 1.15345</strain>
    </source>
</reference>
<organism evidence="2 3">
    <name type="scientific">Flavobacterium quisquiliarum</name>
    <dbReference type="NCBI Taxonomy" id="1834436"/>
    <lineage>
        <taxon>Bacteria</taxon>
        <taxon>Pseudomonadati</taxon>
        <taxon>Bacteroidota</taxon>
        <taxon>Flavobacteriia</taxon>
        <taxon>Flavobacteriales</taxon>
        <taxon>Flavobacteriaceae</taxon>
        <taxon>Flavobacterium</taxon>
    </lineage>
</organism>
<keyword evidence="3" id="KW-1185">Reference proteome</keyword>
<keyword evidence="1" id="KW-0812">Transmembrane</keyword>
<accession>A0ABV8WEK0</accession>
<evidence type="ECO:0000256" key="1">
    <source>
        <dbReference type="SAM" id="Phobius"/>
    </source>
</evidence>
<sequence>METQNNMLKEDQENGSFGIFALVLIIINACCLHGLLMSLNQENSFIKKLWIPNQLISILAVPTFIFICLITIWIIAPAKTQMKQIFKIAGIIGIVLYLLCLLFIIYVIGMARAWNH</sequence>
<feature type="transmembrane region" description="Helical" evidence="1">
    <location>
        <begin position="56"/>
        <end position="76"/>
    </location>
</feature>
<dbReference type="EMBL" id="JBHSCO010000006">
    <property type="protein sequence ID" value="MFC4393523.1"/>
    <property type="molecule type" value="Genomic_DNA"/>
</dbReference>
<evidence type="ECO:0000313" key="3">
    <source>
        <dbReference type="Proteomes" id="UP001595719"/>
    </source>
</evidence>
<dbReference type="Proteomes" id="UP001595719">
    <property type="component" value="Unassembled WGS sequence"/>
</dbReference>
<feature type="transmembrane region" description="Helical" evidence="1">
    <location>
        <begin position="17"/>
        <end position="36"/>
    </location>
</feature>
<evidence type="ECO:0000313" key="2">
    <source>
        <dbReference type="EMBL" id="MFC4393523.1"/>
    </source>
</evidence>
<keyword evidence="1" id="KW-0472">Membrane</keyword>
<dbReference type="RefSeq" id="WP_179003047.1">
    <property type="nucleotide sequence ID" value="NZ_JBHSCO010000006.1"/>
</dbReference>
<protein>
    <submittedName>
        <fullName evidence="2">Uncharacterized protein</fullName>
    </submittedName>
</protein>
<proteinExistence type="predicted"/>
<feature type="transmembrane region" description="Helical" evidence="1">
    <location>
        <begin position="88"/>
        <end position="109"/>
    </location>
</feature>
<keyword evidence="1" id="KW-1133">Transmembrane helix</keyword>
<comment type="caution">
    <text evidence="2">The sequence shown here is derived from an EMBL/GenBank/DDBJ whole genome shotgun (WGS) entry which is preliminary data.</text>
</comment>
<gene>
    <name evidence="2" type="ORF">ACFOY0_21200</name>
</gene>